<dbReference type="Pfam" id="PF23283">
    <property type="entry name" value="D8C_UMOD"/>
    <property type="match status" value="1"/>
</dbReference>
<evidence type="ECO:0000256" key="9">
    <source>
        <dbReference type="SAM" id="SignalP"/>
    </source>
</evidence>
<dbReference type="InterPro" id="IPR049883">
    <property type="entry name" value="NOTCH1_EGF-like"/>
</dbReference>
<dbReference type="SUPFAM" id="SSF57196">
    <property type="entry name" value="EGF/Laminin"/>
    <property type="match status" value="1"/>
</dbReference>
<feature type="signal peptide" evidence="9">
    <location>
        <begin position="1"/>
        <end position="16"/>
    </location>
</feature>
<feature type="chain" id="PRO_5040750247" description="EGF-like domain-containing protein" evidence="9">
    <location>
        <begin position="17"/>
        <end position="271"/>
    </location>
</feature>
<reference evidence="11" key="1">
    <citation type="submission" date="2021-02" db="EMBL/GenBank/DDBJ databases">
        <title>Comparative genomics reveals that relaxation of natural selection precedes convergent phenotypic evolution of cavefish.</title>
        <authorList>
            <person name="Peng Z."/>
        </authorList>
    </citation>
    <scope>NUCLEOTIDE SEQUENCE</scope>
    <source>
        <tissue evidence="11">Muscle</tissue>
    </source>
</reference>
<keyword evidence="4 9" id="KW-0732">Signal</keyword>
<proteinExistence type="predicted"/>
<protein>
    <recommendedName>
        <fullName evidence="10">EGF-like domain-containing protein</fullName>
    </recommendedName>
</protein>
<dbReference type="GO" id="GO:0005576">
    <property type="term" value="C:extracellular region"/>
    <property type="evidence" value="ECO:0007669"/>
    <property type="project" value="UniProtKB-SubCell"/>
</dbReference>
<dbReference type="PROSITE" id="PS01187">
    <property type="entry name" value="EGF_CA"/>
    <property type="match status" value="1"/>
</dbReference>
<evidence type="ECO:0000256" key="3">
    <source>
        <dbReference type="ARBA" id="ARBA00022536"/>
    </source>
</evidence>
<comment type="caution">
    <text evidence="8">Lacks conserved residue(s) required for the propagation of feature annotation.</text>
</comment>
<dbReference type="Pfam" id="PF07645">
    <property type="entry name" value="EGF_CA"/>
    <property type="match status" value="2"/>
</dbReference>
<comment type="subcellular location">
    <subcellularLocation>
        <location evidence="1">Secreted</location>
    </subcellularLocation>
</comment>
<keyword evidence="12" id="KW-1185">Reference proteome</keyword>
<evidence type="ECO:0000256" key="2">
    <source>
        <dbReference type="ARBA" id="ARBA00022525"/>
    </source>
</evidence>
<feature type="domain" description="EGF-like" evidence="10">
    <location>
        <begin position="187"/>
        <end position="225"/>
    </location>
</feature>
<dbReference type="PROSITE" id="PS00010">
    <property type="entry name" value="ASX_HYDROXYL"/>
    <property type="match status" value="1"/>
</dbReference>
<dbReference type="PANTHER" id="PTHR24040:SF13">
    <property type="entry name" value="FIBROPELLIN-1"/>
    <property type="match status" value="1"/>
</dbReference>
<dbReference type="InterPro" id="IPR051145">
    <property type="entry name" value="GAS-SHBG-PROS"/>
</dbReference>
<gene>
    <name evidence="11" type="ORF">IRJ41_021114</name>
</gene>
<evidence type="ECO:0000256" key="5">
    <source>
        <dbReference type="ARBA" id="ARBA00022737"/>
    </source>
</evidence>
<dbReference type="SMART" id="SM00179">
    <property type="entry name" value="EGF_CA"/>
    <property type="match status" value="2"/>
</dbReference>
<dbReference type="Gene3D" id="2.10.25.10">
    <property type="entry name" value="Laminin"/>
    <property type="match status" value="2"/>
</dbReference>
<keyword evidence="7" id="KW-0325">Glycoprotein</keyword>
<feature type="disulfide bond" evidence="8">
    <location>
        <begin position="145"/>
        <end position="155"/>
    </location>
</feature>
<dbReference type="CDD" id="cd00054">
    <property type="entry name" value="EGF_CA"/>
    <property type="match status" value="1"/>
</dbReference>
<dbReference type="InterPro" id="IPR000152">
    <property type="entry name" value="EGF-type_Asp/Asn_hydroxyl_site"/>
</dbReference>
<name>A0A9W7TH38_TRIRA</name>
<dbReference type="EMBL" id="JAFHDT010000018">
    <property type="protein sequence ID" value="KAI7797217.1"/>
    <property type="molecule type" value="Genomic_DNA"/>
</dbReference>
<comment type="caution">
    <text evidence="11">The sequence shown here is derived from an EMBL/GenBank/DDBJ whole genome shotgun (WGS) entry which is preliminary data.</text>
</comment>
<sequence>MEMLFLLLIFSAETLGLDPCDNYTVLDNAWRATSNRVSSTVMCDRNVQWVGWYRLFLNDRSAQMSDTCVKENICGTHATLWLNGQHPRMEDGAVTRDVCGSWNNNCCYFKSTPINVKACPGQYYIYELKSPIGCHFAYCAVIDECGIMCGPNAFCHNNNGSISCSCLGGYIATNMNEMISRNNPCTDVDECQASPSVCGPNAYCTNVKGGYNCSCSEGFSATFPDLIISINNICMAPKKQIVRLGLKSGQNVNDPAVMKDILQSVCCLSHN</sequence>
<dbReference type="InterPro" id="IPR057774">
    <property type="entry name" value="D8C_UMOD/GP2/OIT3-like"/>
</dbReference>
<dbReference type="AlphaFoldDB" id="A0A9W7TH38"/>
<dbReference type="PROSITE" id="PS50026">
    <property type="entry name" value="EGF_3"/>
    <property type="match status" value="2"/>
</dbReference>
<dbReference type="PANTHER" id="PTHR24040">
    <property type="entry name" value="LAMININ G-LIKE DOMAIN-CONTAINING PROTEIN"/>
    <property type="match status" value="1"/>
</dbReference>
<keyword evidence="3 8" id="KW-0245">EGF-like domain</keyword>
<evidence type="ECO:0000259" key="10">
    <source>
        <dbReference type="PROSITE" id="PS50026"/>
    </source>
</evidence>
<dbReference type="SMART" id="SM00181">
    <property type="entry name" value="EGF"/>
    <property type="match status" value="2"/>
</dbReference>
<evidence type="ECO:0000256" key="7">
    <source>
        <dbReference type="ARBA" id="ARBA00023180"/>
    </source>
</evidence>
<dbReference type="InterPro" id="IPR000742">
    <property type="entry name" value="EGF"/>
</dbReference>
<evidence type="ECO:0000256" key="4">
    <source>
        <dbReference type="ARBA" id="ARBA00022729"/>
    </source>
</evidence>
<dbReference type="GO" id="GO:0005509">
    <property type="term" value="F:calcium ion binding"/>
    <property type="evidence" value="ECO:0007669"/>
    <property type="project" value="InterPro"/>
</dbReference>
<keyword evidence="2" id="KW-0964">Secreted</keyword>
<evidence type="ECO:0000313" key="12">
    <source>
        <dbReference type="Proteomes" id="UP001059041"/>
    </source>
</evidence>
<evidence type="ECO:0000256" key="1">
    <source>
        <dbReference type="ARBA" id="ARBA00004613"/>
    </source>
</evidence>
<dbReference type="GO" id="GO:0030855">
    <property type="term" value="P:epithelial cell differentiation"/>
    <property type="evidence" value="ECO:0007669"/>
    <property type="project" value="UniProtKB-ARBA"/>
</dbReference>
<accession>A0A9W7TH38</accession>
<dbReference type="InterPro" id="IPR018097">
    <property type="entry name" value="EGF_Ca-bd_CS"/>
</dbReference>
<keyword evidence="5" id="KW-0677">Repeat</keyword>
<evidence type="ECO:0000313" key="11">
    <source>
        <dbReference type="EMBL" id="KAI7797217.1"/>
    </source>
</evidence>
<dbReference type="FunFam" id="2.10.25.10:FF:000038">
    <property type="entry name" value="Fibrillin 2"/>
    <property type="match status" value="1"/>
</dbReference>
<dbReference type="InterPro" id="IPR001881">
    <property type="entry name" value="EGF-like_Ca-bd_dom"/>
</dbReference>
<dbReference type="Proteomes" id="UP001059041">
    <property type="component" value="Linkage Group LG18"/>
</dbReference>
<keyword evidence="6 8" id="KW-1015">Disulfide bond</keyword>
<evidence type="ECO:0000256" key="8">
    <source>
        <dbReference type="PROSITE-ProRule" id="PRU00076"/>
    </source>
</evidence>
<evidence type="ECO:0000256" key="6">
    <source>
        <dbReference type="ARBA" id="ARBA00023157"/>
    </source>
</evidence>
<organism evidence="11 12">
    <name type="scientific">Triplophysa rosa</name>
    <name type="common">Cave loach</name>
    <dbReference type="NCBI Taxonomy" id="992332"/>
    <lineage>
        <taxon>Eukaryota</taxon>
        <taxon>Metazoa</taxon>
        <taxon>Chordata</taxon>
        <taxon>Craniata</taxon>
        <taxon>Vertebrata</taxon>
        <taxon>Euteleostomi</taxon>
        <taxon>Actinopterygii</taxon>
        <taxon>Neopterygii</taxon>
        <taxon>Teleostei</taxon>
        <taxon>Ostariophysi</taxon>
        <taxon>Cypriniformes</taxon>
        <taxon>Nemacheilidae</taxon>
        <taxon>Triplophysa</taxon>
    </lineage>
</organism>
<feature type="domain" description="EGF-like" evidence="10">
    <location>
        <begin position="141"/>
        <end position="176"/>
    </location>
</feature>